<proteinExistence type="predicted"/>
<dbReference type="GO" id="GO:0005737">
    <property type="term" value="C:cytoplasm"/>
    <property type="evidence" value="ECO:0007669"/>
    <property type="project" value="TreeGrafter"/>
</dbReference>
<evidence type="ECO:0000313" key="2">
    <source>
        <dbReference type="EMBL" id="OUR77125.1"/>
    </source>
</evidence>
<dbReference type="InterPro" id="IPR004843">
    <property type="entry name" value="Calcineurin-like_PHP"/>
</dbReference>
<dbReference type="Pfam" id="PF00149">
    <property type="entry name" value="Metallophos"/>
    <property type="match status" value="1"/>
</dbReference>
<dbReference type="AlphaFoldDB" id="A0A1Y5E806"/>
<dbReference type="Proteomes" id="UP000243053">
    <property type="component" value="Unassembled WGS sequence"/>
</dbReference>
<dbReference type="GO" id="GO:0008803">
    <property type="term" value="F:bis(5'-nucleosyl)-tetraphosphatase (symmetrical) activity"/>
    <property type="evidence" value="ECO:0007669"/>
    <property type="project" value="TreeGrafter"/>
</dbReference>
<evidence type="ECO:0000259" key="1">
    <source>
        <dbReference type="Pfam" id="PF00149"/>
    </source>
</evidence>
<dbReference type="GO" id="GO:0016791">
    <property type="term" value="F:phosphatase activity"/>
    <property type="evidence" value="ECO:0007669"/>
    <property type="project" value="TreeGrafter"/>
</dbReference>
<sequence length="225" mass="26130">MHFKPRKQHVYNNANLAGRDFIVGDLHGEVEQLYKQLTELAFDYKRDRLFCTGDLLSRGVDTIACLNLLTEKWFYSVMGNHEQLFLLGFTSPHYWDVLKGNSGQWLSENQHNFDLLLRWKTLIEICMPLTRTIDVYNKKVGVSHASATNNWSKLQSGILSEDDIWQTLWSRPLKNNKECLAIESIDYVVHGHSPVPDITKVNNRYWIDTFSSTYAFTILNLTTLK</sequence>
<organism evidence="2 3">
    <name type="scientific">Colwellia psychrerythraea</name>
    <name type="common">Vibrio psychroerythus</name>
    <dbReference type="NCBI Taxonomy" id="28229"/>
    <lineage>
        <taxon>Bacteria</taxon>
        <taxon>Pseudomonadati</taxon>
        <taxon>Pseudomonadota</taxon>
        <taxon>Gammaproteobacteria</taxon>
        <taxon>Alteromonadales</taxon>
        <taxon>Colwelliaceae</taxon>
        <taxon>Colwellia</taxon>
    </lineage>
</organism>
<dbReference type="EMBL" id="MAAF01000091">
    <property type="protein sequence ID" value="OUR77125.1"/>
    <property type="molecule type" value="Genomic_DNA"/>
</dbReference>
<dbReference type="InterPro" id="IPR029052">
    <property type="entry name" value="Metallo-depent_PP-like"/>
</dbReference>
<evidence type="ECO:0000313" key="3">
    <source>
        <dbReference type="Proteomes" id="UP000243053"/>
    </source>
</evidence>
<feature type="domain" description="Calcineurin-like phosphoesterase" evidence="1">
    <location>
        <begin position="22"/>
        <end position="196"/>
    </location>
</feature>
<dbReference type="SUPFAM" id="SSF56300">
    <property type="entry name" value="Metallo-dependent phosphatases"/>
    <property type="match status" value="1"/>
</dbReference>
<accession>A0A1Y5E806</accession>
<comment type="caution">
    <text evidence="2">The sequence shown here is derived from an EMBL/GenBank/DDBJ whole genome shotgun (WGS) entry which is preliminary data.</text>
</comment>
<dbReference type="PANTHER" id="PTHR42850:SF10">
    <property type="entry name" value="SERINE_THREONINE-PROTEIN PHOSPHATASE 1"/>
    <property type="match status" value="1"/>
</dbReference>
<protein>
    <recommendedName>
        <fullName evidence="1">Calcineurin-like phosphoesterase domain-containing protein</fullName>
    </recommendedName>
</protein>
<reference evidence="3" key="1">
    <citation type="journal article" date="2017" name="Proc. Natl. Acad. Sci. U.S.A.">
        <title>Simulation of Deepwater Horizon oil plume reveals substrate specialization within a complex community of hydrocarbon degraders.</title>
        <authorList>
            <person name="Hu P."/>
            <person name="Dubinsky E.A."/>
            <person name="Probst A.J."/>
            <person name="Wang J."/>
            <person name="Sieber C.M.K."/>
            <person name="Tom L.M."/>
            <person name="Gardinali P."/>
            <person name="Banfield J.F."/>
            <person name="Atlas R.M."/>
            <person name="Andersen G.L."/>
        </authorList>
    </citation>
    <scope>NUCLEOTIDE SEQUENCE [LARGE SCALE GENOMIC DNA]</scope>
</reference>
<dbReference type="PANTHER" id="PTHR42850">
    <property type="entry name" value="METALLOPHOSPHOESTERASE"/>
    <property type="match status" value="1"/>
</dbReference>
<dbReference type="InterPro" id="IPR050126">
    <property type="entry name" value="Ap4A_hydrolase"/>
</dbReference>
<dbReference type="GO" id="GO:0110154">
    <property type="term" value="P:RNA decapping"/>
    <property type="evidence" value="ECO:0007669"/>
    <property type="project" value="TreeGrafter"/>
</dbReference>
<name>A0A1Y5E806_COLPS</name>
<dbReference type="Gene3D" id="3.60.21.10">
    <property type="match status" value="1"/>
</dbReference>
<gene>
    <name evidence="2" type="ORF">A9Q75_15480</name>
</gene>